<keyword evidence="5" id="KW-1185">Reference proteome</keyword>
<dbReference type="CDD" id="cd00761">
    <property type="entry name" value="Glyco_tranf_GTA_type"/>
    <property type="match status" value="1"/>
</dbReference>
<evidence type="ECO:0000313" key="5">
    <source>
        <dbReference type="Proteomes" id="UP000260812"/>
    </source>
</evidence>
<reference evidence="4" key="1">
    <citation type="submission" date="2018-08" db="EMBL/GenBank/DDBJ databases">
        <title>A genome reference for cultivated species of the human gut microbiota.</title>
        <authorList>
            <person name="Zou Y."/>
            <person name="Xue W."/>
            <person name="Luo G."/>
        </authorList>
    </citation>
    <scope>NUCLEOTIDE SEQUENCE [LARGE SCALE GENOMIC DNA]</scope>
    <source>
        <strain evidence="4">TF05-5AC</strain>
    </source>
</reference>
<gene>
    <name evidence="4" type="ORF">DXC51_26805</name>
</gene>
<proteinExistence type="predicted"/>
<dbReference type="Proteomes" id="UP000260812">
    <property type="component" value="Unassembled WGS sequence"/>
</dbReference>
<feature type="domain" description="Glycosyltransferase 2-like" evidence="3">
    <location>
        <begin position="8"/>
        <end position="176"/>
    </location>
</feature>
<dbReference type="AlphaFoldDB" id="A0A3E3HVY0"/>
<dbReference type="InterPro" id="IPR001173">
    <property type="entry name" value="Glyco_trans_2-like"/>
</dbReference>
<dbReference type="SUPFAM" id="SSF53448">
    <property type="entry name" value="Nucleotide-diphospho-sugar transferases"/>
    <property type="match status" value="1"/>
</dbReference>
<dbReference type="Pfam" id="PF00535">
    <property type="entry name" value="Glycos_transf_2"/>
    <property type="match status" value="1"/>
</dbReference>
<accession>A0A3E3HVY0</accession>
<dbReference type="RefSeq" id="WP_117545779.1">
    <property type="nucleotide sequence ID" value="NZ_JBKUNB010000001.1"/>
</dbReference>
<dbReference type="GO" id="GO:0016757">
    <property type="term" value="F:glycosyltransferase activity"/>
    <property type="evidence" value="ECO:0007669"/>
    <property type="project" value="UniProtKB-KW"/>
</dbReference>
<comment type="caution">
    <text evidence="4">The sequence shown here is derived from an EMBL/GenBank/DDBJ whole genome shotgun (WGS) entry which is preliminary data.</text>
</comment>
<sequence length="336" mass="38870">MMNNDLVSIIVPVYNVEKYIEKCLNSLFGQTYRELDIILVDDGSTDKSGELCDRLAKMDKRVRVIHKKNGGLSDARNRGIDAAKGRYITFIDSDDYVSGNYIWHLYKLLIESQADIAITRAIKIYEKEEAGKEDSFEEADTCCFSPEEALKDMLYRKNIPVYAGAKLFKMEIFKNIRFPKGELFEDLSTVYLLFHQAGKIVFNPVRDYYYLQRNNSIVNSEFNHRKMIQVSSTERIIAFAQKYYPGSVNAAKSKCFITTLNLYKSIPGGRKFRQDRITAKKVLKKYNRDVFKDKENKKLTRMIAGLSLISIEGVCLIGRLYQWLFRKGIIRLSKPV</sequence>
<protein>
    <submittedName>
        <fullName evidence="4">Glycosyltransferase family 2 protein</fullName>
    </submittedName>
</protein>
<dbReference type="GeneID" id="97990363"/>
<evidence type="ECO:0000259" key="3">
    <source>
        <dbReference type="Pfam" id="PF00535"/>
    </source>
</evidence>
<dbReference type="PANTHER" id="PTHR22916">
    <property type="entry name" value="GLYCOSYLTRANSFERASE"/>
    <property type="match status" value="1"/>
</dbReference>
<evidence type="ECO:0000313" key="4">
    <source>
        <dbReference type="EMBL" id="RGE55952.1"/>
    </source>
</evidence>
<keyword evidence="1" id="KW-0328">Glycosyltransferase</keyword>
<dbReference type="InterPro" id="IPR029044">
    <property type="entry name" value="Nucleotide-diphossugar_trans"/>
</dbReference>
<dbReference type="PANTHER" id="PTHR22916:SF51">
    <property type="entry name" value="GLYCOSYLTRANSFERASE EPSH-RELATED"/>
    <property type="match status" value="1"/>
</dbReference>
<organism evidence="4 5">
    <name type="scientific">Eisenbergiella massiliensis</name>
    <dbReference type="NCBI Taxonomy" id="1720294"/>
    <lineage>
        <taxon>Bacteria</taxon>
        <taxon>Bacillati</taxon>
        <taxon>Bacillota</taxon>
        <taxon>Clostridia</taxon>
        <taxon>Lachnospirales</taxon>
        <taxon>Lachnospiraceae</taxon>
        <taxon>Eisenbergiella</taxon>
    </lineage>
</organism>
<name>A0A3E3HVY0_9FIRM</name>
<evidence type="ECO:0000256" key="1">
    <source>
        <dbReference type="ARBA" id="ARBA00022676"/>
    </source>
</evidence>
<evidence type="ECO:0000256" key="2">
    <source>
        <dbReference type="ARBA" id="ARBA00022679"/>
    </source>
</evidence>
<dbReference type="Gene3D" id="3.90.550.10">
    <property type="entry name" value="Spore Coat Polysaccharide Biosynthesis Protein SpsA, Chain A"/>
    <property type="match status" value="1"/>
</dbReference>
<keyword evidence="2 4" id="KW-0808">Transferase</keyword>
<dbReference type="EMBL" id="QVLV01000033">
    <property type="protein sequence ID" value="RGE55952.1"/>
    <property type="molecule type" value="Genomic_DNA"/>
</dbReference>